<dbReference type="AlphaFoldDB" id="A0A5A8CHK0"/>
<sequence length="1000" mass="99759">MSWVMPRDGLGLRVGVSAPGSEPVSSSGPAAAEGGAGKGAAADSQSKGDSGQGSTGRGGDAGSGSSDRMGRGSAASSARLRDGNAGSGVGAGAGRSGSGGAGGSGSGGGGGNFVVADDDDEGVLEAIDGGWAPMSKAVSNKRRQKALAGSADGAAGAGPRASHEWDDKAKLPHGVREVRRHLEAVDNVPLLVSLFTDARPDAVGAMLRIMQLHGEAPLTISSALRATSPALMGVSDAAFALVPDEAEGAVTLASPHEALRKARRRQLRGMRVATAAAAAAVVATSEPPAPAGSIPVPGVAAAASSHSEPGAAKAGADAAPKPERALPGVPARWGRKDASSRVLHPFLDLAASLASLPAAWALPSSAPLPILLAIVRDARRGVDAMTQGMVVWAAASLAAVGTCVAAAALGLPQPLGPLEAVWLLGVATPAVALAVTLAPAEPGLLGTGRTPHRRVRDDRGERLWCVVDPDDVSIAPSVDMPEADAALASAGAVLAAQAAKLISAARETGLPRAVEPTPESCLLVGRESTCLGAALAAHTDETPALMEALAAPEGGARDRGEGSAAHQHAVLAAGTSTPGASSGDTSSGRKAGAGATRALLGRGEAQAGTPAQPSGAAARRDARKLAADRSRRRSQRRAVTLSGPELASVIGDACCIGACPSLRCCMDGDSVPKEAGCSWWLSLCWVCSCVAEPPRRVHARGVNAATNRRIASKLNAEWDGMAPLDRARAVGADSEEFRAVAMGVVAAASAAADRIGGSVGTGIYGRSSIRGATSSPGTVAMGSDQGVGSAALGRPAAAAVAAAVARAVESEAPWAAPSATWAPTLKEDWRRVASPVPALPKSSSAGTGGSQDSVIGGTAAAIAVGALLAFIVAAATCSGPSPGDAAYAARALALLTATLSVVVASGALMWRASDLTVTRPWHNRAWVWVCTSLTLAATVIAAVSGGASAGWPAWVIALVWPVVVLFVAVSVRSAGAATFEKEQRRRRFDFDTKLGMHSPR</sequence>
<feature type="transmembrane region" description="Helical" evidence="2">
    <location>
        <begin position="854"/>
        <end position="875"/>
    </location>
</feature>
<feature type="region of interest" description="Disordered" evidence="1">
    <location>
        <begin position="300"/>
        <end position="331"/>
    </location>
</feature>
<reference evidence="3 4" key="1">
    <citation type="submission" date="2019-07" db="EMBL/GenBank/DDBJ databases">
        <title>Genomes of Cafeteria roenbergensis.</title>
        <authorList>
            <person name="Fischer M.G."/>
            <person name="Hackl T."/>
            <person name="Roman M."/>
        </authorList>
    </citation>
    <scope>NUCLEOTIDE SEQUENCE [LARGE SCALE GENOMIC DNA]</scope>
    <source>
        <strain evidence="3 4">BVI</strain>
    </source>
</reference>
<feature type="transmembrane region" description="Helical" evidence="2">
    <location>
        <begin position="925"/>
        <end position="947"/>
    </location>
</feature>
<keyword evidence="2" id="KW-0472">Membrane</keyword>
<feature type="compositionally biased region" description="Low complexity" evidence="1">
    <location>
        <begin position="309"/>
        <end position="319"/>
    </location>
</feature>
<feature type="transmembrane region" description="Helical" evidence="2">
    <location>
        <begin position="349"/>
        <end position="375"/>
    </location>
</feature>
<feature type="compositionally biased region" description="Basic and acidic residues" evidence="1">
    <location>
        <begin position="618"/>
        <end position="629"/>
    </location>
</feature>
<evidence type="ECO:0000256" key="1">
    <source>
        <dbReference type="SAM" id="MobiDB-lite"/>
    </source>
</evidence>
<organism evidence="3 4">
    <name type="scientific">Cafeteria roenbergensis</name>
    <name type="common">Marine flagellate</name>
    <dbReference type="NCBI Taxonomy" id="33653"/>
    <lineage>
        <taxon>Eukaryota</taxon>
        <taxon>Sar</taxon>
        <taxon>Stramenopiles</taxon>
        <taxon>Bigyra</taxon>
        <taxon>Opalozoa</taxon>
        <taxon>Bicosoecida</taxon>
        <taxon>Cafeteriaceae</taxon>
        <taxon>Cafeteria</taxon>
    </lineage>
</organism>
<feature type="transmembrane region" description="Helical" evidence="2">
    <location>
        <begin position="421"/>
        <end position="440"/>
    </location>
</feature>
<feature type="compositionally biased region" description="Polar residues" evidence="1">
    <location>
        <begin position="574"/>
        <end position="586"/>
    </location>
</feature>
<feature type="compositionally biased region" description="Low complexity" evidence="1">
    <location>
        <begin position="14"/>
        <end position="49"/>
    </location>
</feature>
<dbReference type="EMBL" id="VLTN01000020">
    <property type="protein sequence ID" value="KAA0152522.1"/>
    <property type="molecule type" value="Genomic_DNA"/>
</dbReference>
<evidence type="ECO:0000313" key="3">
    <source>
        <dbReference type="EMBL" id="KAA0152522.1"/>
    </source>
</evidence>
<feature type="region of interest" description="Disordered" evidence="1">
    <location>
        <begin position="600"/>
        <end position="641"/>
    </location>
</feature>
<feature type="compositionally biased region" description="Gly residues" evidence="1">
    <location>
        <begin position="85"/>
        <end position="112"/>
    </location>
</feature>
<dbReference type="PANTHER" id="PTHR13219:SF6">
    <property type="entry name" value="TRANSMEMBRANE PROTEIN 94"/>
    <property type="match status" value="1"/>
</dbReference>
<name>A0A5A8CHK0_CAFRO</name>
<accession>A0A5A8CHK0</accession>
<dbReference type="PANTHER" id="PTHR13219">
    <property type="entry name" value="TRANSMEMBRANE PROTEIN 94"/>
    <property type="match status" value="1"/>
</dbReference>
<feature type="transmembrane region" description="Helical" evidence="2">
    <location>
        <begin position="953"/>
        <end position="979"/>
    </location>
</feature>
<evidence type="ECO:0000256" key="2">
    <source>
        <dbReference type="SAM" id="Phobius"/>
    </source>
</evidence>
<protein>
    <submittedName>
        <fullName evidence="3">Uncharacterized protein</fullName>
    </submittedName>
</protein>
<keyword evidence="2" id="KW-1133">Transmembrane helix</keyword>
<keyword evidence="4" id="KW-1185">Reference proteome</keyword>
<feature type="compositionally biased region" description="Gly residues" evidence="1">
    <location>
        <begin position="50"/>
        <end position="62"/>
    </location>
</feature>
<keyword evidence="2" id="KW-0812">Transmembrane</keyword>
<feature type="region of interest" description="Disordered" evidence="1">
    <location>
        <begin position="574"/>
        <end position="593"/>
    </location>
</feature>
<feature type="transmembrane region" description="Helical" evidence="2">
    <location>
        <begin position="887"/>
        <end position="913"/>
    </location>
</feature>
<feature type="region of interest" description="Disordered" evidence="1">
    <location>
        <begin position="1"/>
        <end position="116"/>
    </location>
</feature>
<proteinExistence type="predicted"/>
<feature type="transmembrane region" description="Helical" evidence="2">
    <location>
        <begin position="387"/>
        <end position="409"/>
    </location>
</feature>
<dbReference type="Proteomes" id="UP000323011">
    <property type="component" value="Unassembled WGS sequence"/>
</dbReference>
<dbReference type="InterPro" id="IPR039720">
    <property type="entry name" value="TMEM94"/>
</dbReference>
<evidence type="ECO:0000313" key="4">
    <source>
        <dbReference type="Proteomes" id="UP000323011"/>
    </source>
</evidence>
<feature type="compositionally biased region" description="Low complexity" evidence="1">
    <location>
        <begin position="63"/>
        <end position="78"/>
    </location>
</feature>
<gene>
    <name evidence="3" type="ORF">FNF29_03749</name>
</gene>
<comment type="caution">
    <text evidence="3">The sequence shown here is derived from an EMBL/GenBank/DDBJ whole genome shotgun (WGS) entry which is preliminary data.</text>
</comment>